<evidence type="ECO:0008006" key="4">
    <source>
        <dbReference type="Google" id="ProtNLM"/>
    </source>
</evidence>
<proteinExistence type="predicted"/>
<dbReference type="GO" id="GO:0006979">
    <property type="term" value="P:response to oxidative stress"/>
    <property type="evidence" value="ECO:0007669"/>
    <property type="project" value="TreeGrafter"/>
</dbReference>
<keyword evidence="3" id="KW-1185">Reference proteome</keyword>
<protein>
    <recommendedName>
        <fullName evidence="4">GRIP/coiled-coil protein</fullName>
    </recommendedName>
</protein>
<dbReference type="Proteomes" id="UP001064489">
    <property type="component" value="Chromosome 2"/>
</dbReference>
<keyword evidence="1" id="KW-0472">Membrane</keyword>
<reference evidence="2" key="2">
    <citation type="submission" date="2023-02" db="EMBL/GenBank/DDBJ databases">
        <authorList>
            <person name="Swenson N.G."/>
            <person name="Wegrzyn J.L."/>
            <person name="Mcevoy S.L."/>
        </authorList>
    </citation>
    <scope>NUCLEOTIDE SEQUENCE</scope>
    <source>
        <strain evidence="2">91603</strain>
        <tissue evidence="2">Leaf</tissue>
    </source>
</reference>
<comment type="caution">
    <text evidence="2">The sequence shown here is derived from an EMBL/GenBank/DDBJ whole genome shotgun (WGS) entry which is preliminary data.</text>
</comment>
<reference evidence="2" key="1">
    <citation type="journal article" date="2022" name="Plant J.">
        <title>Strategies of tolerance reflected in two North American maple genomes.</title>
        <authorList>
            <person name="McEvoy S.L."/>
            <person name="Sezen U.U."/>
            <person name="Trouern-Trend A."/>
            <person name="McMahon S.M."/>
            <person name="Schaberg P.G."/>
            <person name="Yang J."/>
            <person name="Wegrzyn J.L."/>
            <person name="Swenson N.G."/>
        </authorList>
    </citation>
    <scope>NUCLEOTIDE SEQUENCE</scope>
    <source>
        <strain evidence="2">91603</strain>
    </source>
</reference>
<keyword evidence="1" id="KW-0812">Transmembrane</keyword>
<accession>A0AAD5II70</accession>
<dbReference type="AlphaFoldDB" id="A0AAD5II70"/>
<name>A0AAD5II70_ACENE</name>
<evidence type="ECO:0000313" key="2">
    <source>
        <dbReference type="EMBL" id="KAI9161234.1"/>
    </source>
</evidence>
<feature type="transmembrane region" description="Helical" evidence="1">
    <location>
        <begin position="20"/>
        <end position="45"/>
    </location>
</feature>
<evidence type="ECO:0000256" key="1">
    <source>
        <dbReference type="SAM" id="Phobius"/>
    </source>
</evidence>
<dbReference type="EMBL" id="JAJSOW010000106">
    <property type="protein sequence ID" value="KAI9161234.1"/>
    <property type="molecule type" value="Genomic_DNA"/>
</dbReference>
<dbReference type="PANTHER" id="PTHR37223">
    <property type="entry name" value="OS08G0528601 PROTEIN"/>
    <property type="match status" value="1"/>
</dbReference>
<evidence type="ECO:0000313" key="3">
    <source>
        <dbReference type="Proteomes" id="UP001064489"/>
    </source>
</evidence>
<organism evidence="2 3">
    <name type="scientific">Acer negundo</name>
    <name type="common">Box elder</name>
    <dbReference type="NCBI Taxonomy" id="4023"/>
    <lineage>
        <taxon>Eukaryota</taxon>
        <taxon>Viridiplantae</taxon>
        <taxon>Streptophyta</taxon>
        <taxon>Embryophyta</taxon>
        <taxon>Tracheophyta</taxon>
        <taxon>Spermatophyta</taxon>
        <taxon>Magnoliopsida</taxon>
        <taxon>eudicotyledons</taxon>
        <taxon>Gunneridae</taxon>
        <taxon>Pentapetalae</taxon>
        <taxon>rosids</taxon>
        <taxon>malvids</taxon>
        <taxon>Sapindales</taxon>
        <taxon>Sapindaceae</taxon>
        <taxon>Hippocastanoideae</taxon>
        <taxon>Acereae</taxon>
        <taxon>Acer</taxon>
    </lineage>
</organism>
<keyword evidence="1" id="KW-1133">Transmembrane helix</keyword>
<gene>
    <name evidence="2" type="ORF">LWI28_015640</name>
</gene>
<dbReference type="PANTHER" id="PTHR37223:SF1">
    <property type="entry name" value="OS08G0528601 PROTEIN"/>
    <property type="match status" value="1"/>
</dbReference>
<sequence length="70" mass="8200">MVGRVGRNREESGLTRAVNAVFGFVKFAEFEILFLLFFLIAFILFKDLMSRPQYNQILVKKPGVVDRWPY</sequence>